<reference evidence="2 3" key="1">
    <citation type="submission" date="2024-02" db="EMBL/GenBank/DDBJ databases">
        <title>High-quality chromosome-scale genome assembly of Pensacola bahiagrass (Paspalum notatum Flugge var. saurae).</title>
        <authorList>
            <person name="Vega J.M."/>
            <person name="Podio M."/>
            <person name="Orjuela J."/>
            <person name="Siena L.A."/>
            <person name="Pessino S.C."/>
            <person name="Combes M.C."/>
            <person name="Mariac C."/>
            <person name="Albertini E."/>
            <person name="Pupilli F."/>
            <person name="Ortiz J.P.A."/>
            <person name="Leblanc O."/>
        </authorList>
    </citation>
    <scope>NUCLEOTIDE SEQUENCE [LARGE SCALE GENOMIC DNA]</scope>
    <source>
        <strain evidence="2">R1</strain>
        <tissue evidence="2">Leaf</tissue>
    </source>
</reference>
<feature type="region of interest" description="Disordered" evidence="1">
    <location>
        <begin position="246"/>
        <end position="274"/>
    </location>
</feature>
<dbReference type="AlphaFoldDB" id="A0AAQ3THQ0"/>
<dbReference type="PANTHER" id="PTHR33116:SF78">
    <property type="entry name" value="OS12G0587133 PROTEIN"/>
    <property type="match status" value="1"/>
</dbReference>
<dbReference type="Proteomes" id="UP001341281">
    <property type="component" value="Chromosome 05"/>
</dbReference>
<name>A0AAQ3THQ0_PASNO</name>
<organism evidence="2 3">
    <name type="scientific">Paspalum notatum var. saurae</name>
    <dbReference type="NCBI Taxonomy" id="547442"/>
    <lineage>
        <taxon>Eukaryota</taxon>
        <taxon>Viridiplantae</taxon>
        <taxon>Streptophyta</taxon>
        <taxon>Embryophyta</taxon>
        <taxon>Tracheophyta</taxon>
        <taxon>Spermatophyta</taxon>
        <taxon>Magnoliopsida</taxon>
        <taxon>Liliopsida</taxon>
        <taxon>Poales</taxon>
        <taxon>Poaceae</taxon>
        <taxon>PACMAD clade</taxon>
        <taxon>Panicoideae</taxon>
        <taxon>Andropogonodae</taxon>
        <taxon>Paspaleae</taxon>
        <taxon>Paspalinae</taxon>
        <taxon>Paspalum</taxon>
    </lineage>
</organism>
<proteinExistence type="predicted"/>
<gene>
    <name evidence="2" type="ORF">U9M48_021527</name>
</gene>
<keyword evidence="3" id="KW-1185">Reference proteome</keyword>
<evidence type="ECO:0000313" key="2">
    <source>
        <dbReference type="EMBL" id="WVZ73186.1"/>
    </source>
</evidence>
<accession>A0AAQ3THQ0</accession>
<evidence type="ECO:0000313" key="3">
    <source>
        <dbReference type="Proteomes" id="UP001341281"/>
    </source>
</evidence>
<sequence length="274" mass="30349">MRKRKKIKIHVMMLMATKKKDGSFYFYSNQSKAYNQEQGNIPRNISRRRCYVMPILLPSVRTCNIDFGVQTGGVSQTYLGLPLSNTKLKLDAFNPLIAKADKYLAGWLAALLNSMGRLVLVNAVLDSQLIYHMSSLLLAPGIIKQVDRRRRGFLWSGTGQTSGAKCLVAWEEVQQSKADGGLGVKKLGGQNICLLMKLLHQLHTASSSSWVVWVRGQVCLATLKGSLVWDVLRSLLCRHTERSRLRESKTGGGPRSGTTLGAGRTTWPLGSTRS</sequence>
<dbReference type="EMBL" id="CP144749">
    <property type="protein sequence ID" value="WVZ73186.1"/>
    <property type="molecule type" value="Genomic_DNA"/>
</dbReference>
<protein>
    <submittedName>
        <fullName evidence="2">Uncharacterized protein</fullName>
    </submittedName>
</protein>
<dbReference type="PANTHER" id="PTHR33116">
    <property type="entry name" value="REVERSE TRANSCRIPTASE ZINC-BINDING DOMAIN-CONTAINING PROTEIN-RELATED-RELATED"/>
    <property type="match status" value="1"/>
</dbReference>
<evidence type="ECO:0000256" key="1">
    <source>
        <dbReference type="SAM" id="MobiDB-lite"/>
    </source>
</evidence>